<gene>
    <name evidence="1" type="ORF">NS226_17635</name>
</gene>
<protein>
    <submittedName>
        <fullName evidence="1">Uncharacterized protein</fullName>
    </submittedName>
</protein>
<sequence>MRIGILIWEAGVSSGISDEGRSIILWIIRDRLFGSPRITRPYVNNIAADPNVISFPRIITIIHVGVCEFYLPSTYEGCCGTVVMTVIVLPPHWLAIGAIAKRL</sequence>
<evidence type="ECO:0000313" key="2">
    <source>
        <dbReference type="Proteomes" id="UP000078272"/>
    </source>
</evidence>
<reference evidence="1 2" key="1">
    <citation type="journal article" date="2016" name="Front. Microbiol.">
        <title>Genomic Resource of Rice Seed Associated Bacteria.</title>
        <authorList>
            <person name="Midha S."/>
            <person name="Bansal K."/>
            <person name="Sharma S."/>
            <person name="Kumar N."/>
            <person name="Patil P.P."/>
            <person name="Chaudhry V."/>
            <person name="Patil P.B."/>
        </authorList>
    </citation>
    <scope>NUCLEOTIDE SEQUENCE [LARGE SCALE GENOMIC DNA]</scope>
    <source>
        <strain evidence="1 2">NS226</strain>
    </source>
</reference>
<organism evidence="1 2">
    <name type="scientific">Aureimonas ureilytica</name>
    <dbReference type="NCBI Taxonomy" id="401562"/>
    <lineage>
        <taxon>Bacteria</taxon>
        <taxon>Pseudomonadati</taxon>
        <taxon>Pseudomonadota</taxon>
        <taxon>Alphaproteobacteria</taxon>
        <taxon>Hyphomicrobiales</taxon>
        <taxon>Aurantimonadaceae</taxon>
        <taxon>Aureimonas</taxon>
    </lineage>
</organism>
<dbReference type="AlphaFoldDB" id="A0A175R511"/>
<dbReference type="EMBL" id="LDPZ01000045">
    <property type="protein sequence ID" value="KTQ87251.1"/>
    <property type="molecule type" value="Genomic_DNA"/>
</dbReference>
<name>A0A175R511_9HYPH</name>
<proteinExistence type="predicted"/>
<accession>A0A175R511</accession>
<comment type="caution">
    <text evidence="1">The sequence shown here is derived from an EMBL/GenBank/DDBJ whole genome shotgun (WGS) entry which is preliminary data.</text>
</comment>
<dbReference type="Proteomes" id="UP000078272">
    <property type="component" value="Unassembled WGS sequence"/>
</dbReference>
<evidence type="ECO:0000313" key="1">
    <source>
        <dbReference type="EMBL" id="KTQ87251.1"/>
    </source>
</evidence>